<feature type="compositionally biased region" description="Low complexity" evidence="1">
    <location>
        <begin position="203"/>
        <end position="222"/>
    </location>
</feature>
<protein>
    <submittedName>
        <fullName evidence="3">Nitrate reductase gamma subunit</fullName>
    </submittedName>
</protein>
<comment type="caution">
    <text evidence="3">The sequence shown here is derived from an EMBL/GenBank/DDBJ whole genome shotgun (WGS) entry which is preliminary data.</text>
</comment>
<keyword evidence="2" id="KW-0812">Transmembrane</keyword>
<dbReference type="EMBL" id="JACCFS010000001">
    <property type="protein sequence ID" value="NYJ33077.1"/>
    <property type="molecule type" value="Genomic_DNA"/>
</dbReference>
<keyword evidence="2" id="KW-1133">Transmembrane helix</keyword>
<keyword evidence="4" id="KW-1185">Reference proteome</keyword>
<sequence>MTTAQLWTLVALGAFHGLHPGMGWLLAVSRGLQEGGRREVLRSLPAIALGHAASVGVAAAAITLTGSATASVLFPVAGGAVIVLVGLFMLLSRRHFHWREVRLSLRQLTAWAFLMSSAHGAGLMLMPVLAGRLGQAHGGGHGHHEVTAPVSEEAGSGGAGGEPGAAEAPGAVGGTGTSGTPEAPATNEVPEASNTGAGGASGASGAPESSGEPGTSGTSGAAEVVGDTWSLWDATLLGAGATAVHSLAMLVAAGVAALIAYDFVGVHALRWRGVTMDRIWAVTLVLGGLFVLWSVW</sequence>
<accession>A0A7Z0J8T8</accession>
<dbReference type="Proteomes" id="UP000572051">
    <property type="component" value="Unassembled WGS sequence"/>
</dbReference>
<evidence type="ECO:0000256" key="2">
    <source>
        <dbReference type="SAM" id="Phobius"/>
    </source>
</evidence>
<feature type="transmembrane region" description="Helical" evidence="2">
    <location>
        <begin position="40"/>
        <end position="62"/>
    </location>
</feature>
<dbReference type="RefSeq" id="WP_179821111.1">
    <property type="nucleotide sequence ID" value="NZ_JACCFS010000001.1"/>
</dbReference>
<evidence type="ECO:0000313" key="4">
    <source>
        <dbReference type="Proteomes" id="UP000572051"/>
    </source>
</evidence>
<evidence type="ECO:0000313" key="3">
    <source>
        <dbReference type="EMBL" id="NYJ33077.1"/>
    </source>
</evidence>
<feature type="region of interest" description="Disordered" evidence="1">
    <location>
        <begin position="135"/>
        <end position="222"/>
    </location>
</feature>
<dbReference type="AlphaFoldDB" id="A0A7Z0J8T8"/>
<feature type="transmembrane region" description="Helical" evidence="2">
    <location>
        <begin position="278"/>
        <end position="295"/>
    </location>
</feature>
<name>A0A7Z0J8T8_9ACTN</name>
<feature type="transmembrane region" description="Helical" evidence="2">
    <location>
        <begin position="6"/>
        <end position="28"/>
    </location>
</feature>
<proteinExistence type="predicted"/>
<evidence type="ECO:0000256" key="1">
    <source>
        <dbReference type="SAM" id="MobiDB-lite"/>
    </source>
</evidence>
<organism evidence="3 4">
    <name type="scientific">Nocardiopsis aegyptia</name>
    <dbReference type="NCBI Taxonomy" id="220378"/>
    <lineage>
        <taxon>Bacteria</taxon>
        <taxon>Bacillati</taxon>
        <taxon>Actinomycetota</taxon>
        <taxon>Actinomycetes</taxon>
        <taxon>Streptosporangiales</taxon>
        <taxon>Nocardiopsidaceae</taxon>
        <taxon>Nocardiopsis</taxon>
    </lineage>
</organism>
<reference evidence="3 4" key="1">
    <citation type="submission" date="2020-07" db="EMBL/GenBank/DDBJ databases">
        <title>Sequencing the genomes of 1000 actinobacteria strains.</title>
        <authorList>
            <person name="Klenk H.-P."/>
        </authorList>
    </citation>
    <scope>NUCLEOTIDE SEQUENCE [LARGE SCALE GENOMIC DNA]</scope>
    <source>
        <strain evidence="3 4">DSM 44442</strain>
    </source>
</reference>
<feature type="transmembrane region" description="Helical" evidence="2">
    <location>
        <begin position="243"/>
        <end position="266"/>
    </location>
</feature>
<feature type="transmembrane region" description="Helical" evidence="2">
    <location>
        <begin position="111"/>
        <end position="130"/>
    </location>
</feature>
<gene>
    <name evidence="3" type="ORF">HNR10_000958</name>
</gene>
<keyword evidence="2" id="KW-0472">Membrane</keyword>
<feature type="transmembrane region" description="Helical" evidence="2">
    <location>
        <begin position="68"/>
        <end position="91"/>
    </location>
</feature>